<feature type="compositionally biased region" description="Low complexity" evidence="1">
    <location>
        <begin position="288"/>
        <end position="301"/>
    </location>
</feature>
<name>A0A1S4FKT8_AEDAE</name>
<dbReference type="KEGG" id="aag:5571087"/>
<feature type="region of interest" description="Disordered" evidence="1">
    <location>
        <begin position="229"/>
        <end position="301"/>
    </location>
</feature>
<sequence length="301" mass="34115">MQFSVTVICSISLLTLVCEAAVIYKNECDCKRKIMKASTLPPPDFHSFKQCEETKPTDLHPIKDMCSCIDVAHVRPGCSQIDDIPKFAPSTSCECGYDDCKPPPKKYPADVISQHLAVVAARKKTISETDLHFHAPPIKVPPCPKEVLTVPEELLYKLNRQPIELKPPKKKYIPRVDLSEEEQQPCLPEKQYYSDICYGKIEAPNPALEEVKQEEIPCQMCTDNYTEEETTDCPCELETEEDCESDEEMPDEALEDEEEDVDSNKASEEIDLEEESGEEEAYRKRSIRPSSFGRSSSKIKN</sequence>
<accession>A0A1S4FKT8</accession>
<protein>
    <submittedName>
        <fullName evidence="3">AAEL008797-PA</fullName>
    </submittedName>
</protein>
<proteinExistence type="predicted"/>
<feature type="chain" id="PRO_5036474069" evidence="2">
    <location>
        <begin position="21"/>
        <end position="301"/>
    </location>
</feature>
<dbReference type="OMA" id="CEQEYRI"/>
<reference evidence="3" key="3">
    <citation type="submission" date="2012-09" db="EMBL/GenBank/DDBJ databases">
        <authorList>
            <consortium name="VectorBase"/>
        </authorList>
    </citation>
    <scope>NUCLEOTIDE SEQUENCE</scope>
    <source>
        <strain evidence="3">Liverpool</strain>
    </source>
</reference>
<evidence type="ECO:0000313" key="4">
    <source>
        <dbReference type="Proteomes" id="UP000682892"/>
    </source>
</evidence>
<dbReference type="Proteomes" id="UP000682892">
    <property type="component" value="Unassembled WGS sequence"/>
</dbReference>
<evidence type="ECO:0000313" key="3">
    <source>
        <dbReference type="EMBL" id="EAT39405.1"/>
    </source>
</evidence>
<reference evidence="3" key="2">
    <citation type="journal article" date="2007" name="Science">
        <title>Genome sequence of Aedes aegypti, a major arbovirus vector.</title>
        <authorList>
            <person name="Nene V."/>
            <person name="Wortman J.R."/>
            <person name="Lawson D."/>
            <person name="Haas B."/>
            <person name="Kodira C."/>
            <person name="Tu Z.J."/>
            <person name="Loftus B."/>
            <person name="Xi Z."/>
            <person name="Megy K."/>
            <person name="Grabherr M."/>
            <person name="Ren Q."/>
            <person name="Zdobnov E.M."/>
            <person name="Lobo N.F."/>
            <person name="Campbell K.S."/>
            <person name="Brown S.E."/>
            <person name="Bonaldo M.F."/>
            <person name="Zhu J."/>
            <person name="Sinkins S.P."/>
            <person name="Hogenkamp D.G."/>
            <person name="Amedeo P."/>
            <person name="Arensburger P."/>
            <person name="Atkinson P.W."/>
            <person name="Bidwell S."/>
            <person name="Biedler J."/>
            <person name="Birney E."/>
            <person name="Bruggner R.V."/>
            <person name="Costas J."/>
            <person name="Coy M.R."/>
            <person name="Crabtree J."/>
            <person name="Crawford M."/>
            <person name="Debruyn B."/>
            <person name="Decaprio D."/>
            <person name="Eiglmeier K."/>
            <person name="Eisenstadt E."/>
            <person name="El-Dorry H."/>
            <person name="Gelbart W.M."/>
            <person name="Gomes S.L."/>
            <person name="Hammond M."/>
            <person name="Hannick L.I."/>
            <person name="Hogan J.R."/>
            <person name="Holmes M.H."/>
            <person name="Jaffe D."/>
            <person name="Johnston J.S."/>
            <person name="Kennedy R.C."/>
            <person name="Koo H."/>
            <person name="Kravitz S."/>
            <person name="Kriventseva E.V."/>
            <person name="Kulp D."/>
            <person name="Labutti K."/>
            <person name="Lee E."/>
            <person name="Li S."/>
            <person name="Lovin D.D."/>
            <person name="Mao C."/>
            <person name="Mauceli E."/>
            <person name="Menck C.F."/>
            <person name="Miller J.R."/>
            <person name="Montgomery P."/>
            <person name="Mori A."/>
            <person name="Nascimento A.L."/>
            <person name="Naveira H.F."/>
            <person name="Nusbaum C."/>
            <person name="O'leary S."/>
            <person name="Orvis J."/>
            <person name="Pertea M."/>
            <person name="Quesneville H."/>
            <person name="Reidenbach K.R."/>
            <person name="Rogers Y.H."/>
            <person name="Roth C.W."/>
            <person name="Schneider J.R."/>
            <person name="Schatz M."/>
            <person name="Shumway M."/>
            <person name="Stanke M."/>
            <person name="Stinson E.O."/>
            <person name="Tubio J.M."/>
            <person name="Vanzee J.P."/>
            <person name="Verjovski-Almeida S."/>
            <person name="Werner D."/>
            <person name="White O."/>
            <person name="Wyder S."/>
            <person name="Zeng Q."/>
            <person name="Zhao Q."/>
            <person name="Zhao Y."/>
            <person name="Hill C.A."/>
            <person name="Raikhel A.S."/>
            <person name="Soares M.B."/>
            <person name="Knudson D.L."/>
            <person name="Lee N.H."/>
            <person name="Galagan J."/>
            <person name="Salzberg S.L."/>
            <person name="Paulsen I.T."/>
            <person name="Dimopoulos G."/>
            <person name="Collins F.H."/>
            <person name="Birren B."/>
            <person name="Fraser-Liggett C.M."/>
            <person name="Severson D.W."/>
        </authorList>
    </citation>
    <scope>NUCLEOTIDE SEQUENCE [LARGE SCALE GENOMIC DNA]</scope>
    <source>
        <strain evidence="3">Liverpool</strain>
    </source>
</reference>
<dbReference type="HOGENOM" id="CLU_058518_0_0_1"/>
<feature type="compositionally biased region" description="Acidic residues" evidence="1">
    <location>
        <begin position="269"/>
        <end position="279"/>
    </location>
</feature>
<organism evidence="3 4">
    <name type="scientific">Aedes aegypti</name>
    <name type="common">Yellowfever mosquito</name>
    <name type="synonym">Culex aegypti</name>
    <dbReference type="NCBI Taxonomy" id="7159"/>
    <lineage>
        <taxon>Eukaryota</taxon>
        <taxon>Metazoa</taxon>
        <taxon>Ecdysozoa</taxon>
        <taxon>Arthropoda</taxon>
        <taxon>Hexapoda</taxon>
        <taxon>Insecta</taxon>
        <taxon>Pterygota</taxon>
        <taxon>Neoptera</taxon>
        <taxon>Endopterygota</taxon>
        <taxon>Diptera</taxon>
        <taxon>Nematocera</taxon>
        <taxon>Culicoidea</taxon>
        <taxon>Culicidae</taxon>
        <taxon>Culicinae</taxon>
        <taxon>Aedini</taxon>
        <taxon>Aedes</taxon>
        <taxon>Stegomyia</taxon>
    </lineage>
</organism>
<gene>
    <name evidence="3" type="ORF">AaeL_AAEL008797</name>
</gene>
<keyword evidence="2" id="KW-0732">Signal</keyword>
<evidence type="ECO:0000256" key="2">
    <source>
        <dbReference type="SAM" id="SignalP"/>
    </source>
</evidence>
<feature type="compositionally biased region" description="Acidic residues" evidence="1">
    <location>
        <begin position="229"/>
        <end position="261"/>
    </location>
</feature>
<reference evidence="3" key="1">
    <citation type="submission" date="2005-10" db="EMBL/GenBank/DDBJ databases">
        <authorList>
            <person name="Loftus B.J."/>
            <person name="Nene V.M."/>
            <person name="Hannick L.I."/>
            <person name="Bidwell S."/>
            <person name="Haas B."/>
            <person name="Amedeo P."/>
            <person name="Orvis J."/>
            <person name="Wortman J.R."/>
            <person name="White O.R."/>
            <person name="Salzberg S."/>
            <person name="Shumway M."/>
            <person name="Koo H."/>
            <person name="Zhao Y."/>
            <person name="Holmes M."/>
            <person name="Miller J."/>
            <person name="Schatz M."/>
            <person name="Pop M."/>
            <person name="Pai G."/>
            <person name="Utterback T."/>
            <person name="Rogers Y.-H."/>
            <person name="Kravitz S."/>
            <person name="Fraser C.M."/>
        </authorList>
    </citation>
    <scope>NUCLEOTIDE SEQUENCE</scope>
    <source>
        <strain evidence="3">Liverpool</strain>
    </source>
</reference>
<dbReference type="AlphaFoldDB" id="A0A1S4FKT8"/>
<evidence type="ECO:0000256" key="1">
    <source>
        <dbReference type="SAM" id="MobiDB-lite"/>
    </source>
</evidence>
<dbReference type="OrthoDB" id="7758110at2759"/>
<feature type="signal peptide" evidence="2">
    <location>
        <begin position="1"/>
        <end position="20"/>
    </location>
</feature>
<dbReference type="EMBL" id="CH477534">
    <property type="protein sequence ID" value="EAT39405.1"/>
    <property type="molecule type" value="Genomic_DNA"/>
</dbReference>